<gene>
    <name evidence="2" type="ORF">AO498_12910</name>
</gene>
<dbReference type="AlphaFoldDB" id="A0A142EQD5"/>
<dbReference type="InterPro" id="IPR029033">
    <property type="entry name" value="His_PPase_superfam"/>
</dbReference>
<name>A0A142EQD5_9BACT</name>
<dbReference type="Pfam" id="PF00300">
    <property type="entry name" value="His_Phos_1"/>
    <property type="match status" value="1"/>
</dbReference>
<dbReference type="CDD" id="cd07067">
    <property type="entry name" value="HP_PGM_like"/>
    <property type="match status" value="1"/>
</dbReference>
<organism evidence="2 3">
    <name type="scientific">Algoriphagus sanaruensis</name>
    <dbReference type="NCBI Taxonomy" id="1727163"/>
    <lineage>
        <taxon>Bacteria</taxon>
        <taxon>Pseudomonadati</taxon>
        <taxon>Bacteroidota</taxon>
        <taxon>Cytophagia</taxon>
        <taxon>Cytophagales</taxon>
        <taxon>Cyclobacteriaceae</taxon>
        <taxon>Algoriphagus</taxon>
    </lineage>
</organism>
<dbReference type="Gene3D" id="3.40.50.1240">
    <property type="entry name" value="Phosphoglycerate mutase-like"/>
    <property type="match status" value="1"/>
</dbReference>
<reference evidence="3" key="1">
    <citation type="submission" date="2015-09" db="EMBL/GenBank/DDBJ databases">
        <title>Complete sequence of Algoriphagus sp. M8-2.</title>
        <authorList>
            <person name="Shintani M."/>
        </authorList>
    </citation>
    <scope>NUCLEOTIDE SEQUENCE [LARGE SCALE GENOMIC DNA]</scope>
    <source>
        <strain evidence="3">M8-2</strain>
    </source>
</reference>
<dbReference type="InterPro" id="IPR013078">
    <property type="entry name" value="His_Pase_superF_clade-1"/>
</dbReference>
<evidence type="ECO:0000256" key="1">
    <source>
        <dbReference type="PIRSR" id="PIRSR613078-2"/>
    </source>
</evidence>
<evidence type="ECO:0000313" key="3">
    <source>
        <dbReference type="Proteomes" id="UP000073816"/>
    </source>
</evidence>
<protein>
    <recommendedName>
        <fullName evidence="4">Phosphohistidine phosphatase</fullName>
    </recommendedName>
</protein>
<keyword evidence="3" id="KW-1185">Reference proteome</keyword>
<proteinExistence type="predicted"/>
<dbReference type="KEGG" id="alm:AO498_12910"/>
<sequence>MKKLIVLRHGEAGFSNGLDFQRQLTQKGKSALEQLGKVISEKNISVDFMYCSPATRTRETAQIMGDFLEIHDQKYSMEIYDGHLESLIHLLEKTSNAVETCLLVGHNPTISLLVSHISDGDYVGLQPGMMAILELHVSDWAMVGHGTGSLVEILH</sequence>
<dbReference type="OrthoDB" id="9810154at2"/>
<feature type="binding site" evidence="1">
    <location>
        <position position="56"/>
    </location>
    <ligand>
        <name>substrate</name>
    </ligand>
</feature>
<dbReference type="PATRIC" id="fig|1727163.4.peg.2696"/>
<dbReference type="Proteomes" id="UP000073816">
    <property type="component" value="Chromosome"/>
</dbReference>
<accession>A0A142EQD5</accession>
<dbReference type="RefSeq" id="WP_067548378.1">
    <property type="nucleotide sequence ID" value="NZ_CP012836.1"/>
</dbReference>
<evidence type="ECO:0008006" key="4">
    <source>
        <dbReference type="Google" id="ProtNLM"/>
    </source>
</evidence>
<evidence type="ECO:0000313" key="2">
    <source>
        <dbReference type="EMBL" id="AMQ57340.1"/>
    </source>
</evidence>
<reference evidence="2 3" key="2">
    <citation type="journal article" date="2016" name="Genome Announc.">
        <title>Complete Genome Sequence of Algoriphagus sp. Strain M8-2, Isolated from a Brackish Lake.</title>
        <authorList>
            <person name="Muraguchi Y."/>
            <person name="Kushimoto K."/>
            <person name="Ohtsubo Y."/>
            <person name="Suzuki T."/>
            <person name="Dohra H."/>
            <person name="Kimbara K."/>
            <person name="Shintani M."/>
        </authorList>
    </citation>
    <scope>NUCLEOTIDE SEQUENCE [LARGE SCALE GENOMIC DNA]</scope>
    <source>
        <strain evidence="2 3">M8-2</strain>
    </source>
</reference>
<dbReference type="EMBL" id="CP012836">
    <property type="protein sequence ID" value="AMQ57340.1"/>
    <property type="molecule type" value="Genomic_DNA"/>
</dbReference>
<dbReference type="SUPFAM" id="SSF53254">
    <property type="entry name" value="Phosphoglycerate mutase-like"/>
    <property type="match status" value="1"/>
</dbReference>
<dbReference type="SMART" id="SM00855">
    <property type="entry name" value="PGAM"/>
    <property type="match status" value="1"/>
</dbReference>